<comment type="caution">
    <text evidence="3">The sequence shown here is derived from an EMBL/GenBank/DDBJ whole genome shotgun (WGS) entry which is preliminary data.</text>
</comment>
<dbReference type="SMART" id="SM00100">
    <property type="entry name" value="cNMP"/>
    <property type="match status" value="1"/>
</dbReference>
<dbReference type="GO" id="GO:0003254">
    <property type="term" value="P:regulation of membrane depolarization"/>
    <property type="evidence" value="ECO:0007669"/>
    <property type="project" value="TreeGrafter"/>
</dbReference>
<accession>A0AAW1JFR5</accession>
<dbReference type="PROSITE" id="PS50042">
    <property type="entry name" value="CNMP_BINDING_3"/>
    <property type="match status" value="1"/>
</dbReference>
<dbReference type="GO" id="GO:0005249">
    <property type="term" value="F:voltage-gated potassium channel activity"/>
    <property type="evidence" value="ECO:0007669"/>
    <property type="project" value="TreeGrafter"/>
</dbReference>
<dbReference type="Pfam" id="PF00027">
    <property type="entry name" value="cNMP_binding"/>
    <property type="match status" value="1"/>
</dbReference>
<feature type="transmembrane region" description="Helical" evidence="1">
    <location>
        <begin position="228"/>
        <end position="254"/>
    </location>
</feature>
<dbReference type="SUPFAM" id="SSF81324">
    <property type="entry name" value="Voltage-gated potassium channels"/>
    <property type="match status" value="1"/>
</dbReference>
<keyword evidence="1" id="KW-1133">Transmembrane helix</keyword>
<sequence length="546" mass="64444">MSIKNRLFAKNGHDCVLAHPLEDMNMFRQSSNILTQIKNLLIRFRMASEVNFRTQSYLRSQKNVDSEHRRHFKHLYVIHPFSDFRKYWEIFMIAVLLCQIIMIPLEVCFFKLLMISNYTQSDMWIYIRIIYDLICLADVVISFFTGYCDEKRNTIILNPKKIAIHYILSYFVPDLLSSIPTAFENKRSLSRSEFQNVLTYMSVLKLMRISSLMRYGKHFCQNYAIDYMWYKIIICVCAYILYVHIASCLAIFIATTGVNATDRKTFYAVQYNASREKMTYNLLHDVSTTYFFILYETLRLVNNAGRLEKISDLTNFYSIIIWFISRLVYVYITSLVIDIIIAKSSSVQKYFELQSELMDYMDHKHMPHHLRNRLLEYFEFSYQKRYFREAEIMGTISGQLKQEVVLHSCRKLVENVDFFKNLPTSLLVRIVTNLRLETFMTNDIIIKYATTGDCMYFIANGTVAIYSKAGREIRHLLDGDHFGEIALVTTNRRIAFVVAVEPCELYKLERKDFIHAILPYPDLLVKIERIAFERIEETSNLEGRTA</sequence>
<feature type="transmembrane region" description="Helical" evidence="1">
    <location>
        <begin position="125"/>
        <end position="144"/>
    </location>
</feature>
<keyword evidence="1" id="KW-0812">Transmembrane</keyword>
<keyword evidence="4" id="KW-1185">Reference proteome</keyword>
<dbReference type="Gene3D" id="1.10.287.630">
    <property type="entry name" value="Helix hairpin bin"/>
    <property type="match status" value="1"/>
</dbReference>
<dbReference type="InterPro" id="IPR000595">
    <property type="entry name" value="cNMP-bd_dom"/>
</dbReference>
<dbReference type="PANTHER" id="PTHR45689">
    <property type="entry name" value="I[[H]] CHANNEL, ISOFORM E"/>
    <property type="match status" value="1"/>
</dbReference>
<dbReference type="Proteomes" id="UP001458880">
    <property type="component" value="Unassembled WGS sequence"/>
</dbReference>
<dbReference type="InterPro" id="IPR018490">
    <property type="entry name" value="cNMP-bd_dom_sf"/>
</dbReference>
<feature type="transmembrane region" description="Helical" evidence="1">
    <location>
        <begin position="316"/>
        <end position="341"/>
    </location>
</feature>
<dbReference type="GO" id="GO:0035725">
    <property type="term" value="P:sodium ion transmembrane transport"/>
    <property type="evidence" value="ECO:0007669"/>
    <property type="project" value="TreeGrafter"/>
</dbReference>
<keyword evidence="1" id="KW-0472">Membrane</keyword>
<feature type="transmembrane region" description="Helical" evidence="1">
    <location>
        <begin position="90"/>
        <end position="113"/>
    </location>
</feature>
<dbReference type="SUPFAM" id="SSF51206">
    <property type="entry name" value="cAMP-binding domain-like"/>
    <property type="match status" value="1"/>
</dbReference>
<dbReference type="EMBL" id="JASPKY010000397">
    <property type="protein sequence ID" value="KAK9702194.1"/>
    <property type="molecule type" value="Genomic_DNA"/>
</dbReference>
<dbReference type="AlphaFoldDB" id="A0AAW1JFR5"/>
<protein>
    <submittedName>
        <fullName evidence="3">Cyclic nucleotide-binding domain</fullName>
    </submittedName>
</protein>
<dbReference type="GO" id="GO:0098855">
    <property type="term" value="C:HCN channel complex"/>
    <property type="evidence" value="ECO:0007669"/>
    <property type="project" value="TreeGrafter"/>
</dbReference>
<name>A0AAW1JFR5_POPJA</name>
<evidence type="ECO:0000259" key="2">
    <source>
        <dbReference type="PROSITE" id="PS50042"/>
    </source>
</evidence>
<gene>
    <name evidence="3" type="ORF">QE152_g30111</name>
</gene>
<dbReference type="InterPro" id="IPR051413">
    <property type="entry name" value="K/Na_HCN_channel"/>
</dbReference>
<evidence type="ECO:0000313" key="4">
    <source>
        <dbReference type="Proteomes" id="UP001458880"/>
    </source>
</evidence>
<evidence type="ECO:0000256" key="1">
    <source>
        <dbReference type="SAM" id="Phobius"/>
    </source>
</evidence>
<dbReference type="CDD" id="cd00038">
    <property type="entry name" value="CAP_ED"/>
    <property type="match status" value="1"/>
</dbReference>
<evidence type="ECO:0000313" key="3">
    <source>
        <dbReference type="EMBL" id="KAK9702194.1"/>
    </source>
</evidence>
<feature type="domain" description="Cyclic nucleotide-binding" evidence="2">
    <location>
        <begin position="418"/>
        <end position="534"/>
    </location>
</feature>
<proteinExistence type="predicted"/>
<dbReference type="Gene3D" id="2.60.120.10">
    <property type="entry name" value="Jelly Rolls"/>
    <property type="match status" value="1"/>
</dbReference>
<dbReference type="InterPro" id="IPR014710">
    <property type="entry name" value="RmlC-like_jellyroll"/>
</dbReference>
<dbReference type="PANTHER" id="PTHR45689:SF14">
    <property type="entry name" value="CYCLIC NUCLEOTIDE-GATED CATION CHANNEL SUBUNIT A-LIKE PROTEIN"/>
    <property type="match status" value="1"/>
</dbReference>
<reference evidence="3 4" key="1">
    <citation type="journal article" date="2024" name="BMC Genomics">
        <title>De novo assembly and annotation of Popillia japonica's genome with initial clues to its potential as an invasive pest.</title>
        <authorList>
            <person name="Cucini C."/>
            <person name="Boschi S."/>
            <person name="Funari R."/>
            <person name="Cardaioli E."/>
            <person name="Iannotti N."/>
            <person name="Marturano G."/>
            <person name="Paoli F."/>
            <person name="Bruttini M."/>
            <person name="Carapelli A."/>
            <person name="Frati F."/>
            <person name="Nardi F."/>
        </authorList>
    </citation>
    <scope>NUCLEOTIDE SEQUENCE [LARGE SCALE GENOMIC DNA]</scope>
    <source>
        <strain evidence="3">DMR45628</strain>
    </source>
</reference>
<organism evidence="3 4">
    <name type="scientific">Popillia japonica</name>
    <name type="common">Japanese beetle</name>
    <dbReference type="NCBI Taxonomy" id="7064"/>
    <lineage>
        <taxon>Eukaryota</taxon>
        <taxon>Metazoa</taxon>
        <taxon>Ecdysozoa</taxon>
        <taxon>Arthropoda</taxon>
        <taxon>Hexapoda</taxon>
        <taxon>Insecta</taxon>
        <taxon>Pterygota</taxon>
        <taxon>Neoptera</taxon>
        <taxon>Endopterygota</taxon>
        <taxon>Coleoptera</taxon>
        <taxon>Polyphaga</taxon>
        <taxon>Scarabaeiformia</taxon>
        <taxon>Scarabaeidae</taxon>
        <taxon>Rutelinae</taxon>
        <taxon>Popillia</taxon>
    </lineage>
</organism>